<evidence type="ECO:0000313" key="2">
    <source>
        <dbReference type="Proteomes" id="UP000575241"/>
    </source>
</evidence>
<accession>A0A7W7JZE4</accession>
<dbReference type="AlphaFoldDB" id="A0A7W7JZE4"/>
<evidence type="ECO:0000313" key="1">
    <source>
        <dbReference type="EMBL" id="MBB4838211.1"/>
    </source>
</evidence>
<comment type="caution">
    <text evidence="1">The sequence shown here is derived from an EMBL/GenBank/DDBJ whole genome shotgun (WGS) entry which is preliminary data.</text>
</comment>
<proteinExistence type="predicted"/>
<dbReference type="Proteomes" id="UP000575241">
    <property type="component" value="Unassembled WGS sequence"/>
</dbReference>
<organism evidence="1 2">
    <name type="scientific">Sphingomonas kyeonggiensis</name>
    <dbReference type="NCBI Taxonomy" id="1268553"/>
    <lineage>
        <taxon>Bacteria</taxon>
        <taxon>Pseudomonadati</taxon>
        <taxon>Pseudomonadota</taxon>
        <taxon>Alphaproteobacteria</taxon>
        <taxon>Sphingomonadales</taxon>
        <taxon>Sphingomonadaceae</taxon>
        <taxon>Sphingomonas</taxon>
    </lineage>
</organism>
<dbReference type="RefSeq" id="WP_184163978.1">
    <property type="nucleotide sequence ID" value="NZ_JACHLN010000001.1"/>
</dbReference>
<reference evidence="1 2" key="1">
    <citation type="submission" date="2020-08" db="EMBL/GenBank/DDBJ databases">
        <title>Functional genomics of gut bacteria from endangered species of beetles.</title>
        <authorList>
            <person name="Carlos-Shanley C."/>
        </authorList>
    </citation>
    <scope>NUCLEOTIDE SEQUENCE [LARGE SCALE GENOMIC DNA]</scope>
    <source>
        <strain evidence="1 2">S00224</strain>
    </source>
</reference>
<keyword evidence="2" id="KW-1185">Reference proteome</keyword>
<gene>
    <name evidence="1" type="ORF">HNP52_001262</name>
</gene>
<name>A0A7W7JZE4_9SPHN</name>
<dbReference type="EMBL" id="JACHLN010000001">
    <property type="protein sequence ID" value="MBB4838211.1"/>
    <property type="molecule type" value="Genomic_DNA"/>
</dbReference>
<protein>
    <submittedName>
        <fullName evidence="1">Uncharacterized protein</fullName>
    </submittedName>
</protein>
<sequence length="131" mass="14674">MEDLAPAFPVKVLAISLCLIFTSCAAKPEWQSDAVVLFGDEGTFSLGKYIQTDGSRVIEGSLMEDLRRCGVTRFEVFNYSGRLTDTDGFHVIAPRREVQASLRCLRGKLPTDTQIRPYLRSEWPEGWSRAG</sequence>